<evidence type="ECO:0000256" key="1">
    <source>
        <dbReference type="ARBA" id="ARBA00005593"/>
    </source>
</evidence>
<dbReference type="GO" id="GO:0007264">
    <property type="term" value="P:small GTPase-mediated signal transduction"/>
    <property type="evidence" value="ECO:0007669"/>
    <property type="project" value="InterPro"/>
</dbReference>
<gene>
    <name evidence="3" type="ORF">D9613_005473</name>
</gene>
<dbReference type="InterPro" id="IPR018203">
    <property type="entry name" value="GDP_dissociation_inhibitor"/>
</dbReference>
<proteinExistence type="inferred from homology"/>
<feature type="compositionally biased region" description="Acidic residues" evidence="2">
    <location>
        <begin position="554"/>
        <end position="563"/>
    </location>
</feature>
<dbReference type="AlphaFoldDB" id="A0A8H4VSZ2"/>
<feature type="region of interest" description="Disordered" evidence="2">
    <location>
        <begin position="365"/>
        <end position="390"/>
    </location>
</feature>
<evidence type="ECO:0000256" key="2">
    <source>
        <dbReference type="SAM" id="MobiDB-lite"/>
    </source>
</evidence>
<dbReference type="PANTHER" id="PTHR11787:SF4">
    <property type="entry name" value="CHM, RAB ESCORT PROTEIN 1"/>
    <property type="match status" value="1"/>
</dbReference>
<dbReference type="SUPFAM" id="SSF51905">
    <property type="entry name" value="FAD/NAD(P)-binding domain"/>
    <property type="match status" value="1"/>
</dbReference>
<dbReference type="Gene3D" id="3.50.50.60">
    <property type="entry name" value="FAD/NAD(P)-binding domain"/>
    <property type="match status" value="1"/>
</dbReference>
<evidence type="ECO:0000313" key="4">
    <source>
        <dbReference type="Proteomes" id="UP000521872"/>
    </source>
</evidence>
<dbReference type="PANTHER" id="PTHR11787">
    <property type="entry name" value="RAB GDP-DISSOCIATION INHIBITOR"/>
    <property type="match status" value="1"/>
</dbReference>
<name>A0A8H4VSZ2_9AGAR</name>
<comment type="caution">
    <text evidence="3">The sequence shown here is derived from an EMBL/GenBank/DDBJ whole genome shotgun (WGS) entry which is preliminary data.</text>
</comment>
<dbReference type="Proteomes" id="UP000521872">
    <property type="component" value="Unassembled WGS sequence"/>
</dbReference>
<organism evidence="3 4">
    <name type="scientific">Agrocybe pediades</name>
    <dbReference type="NCBI Taxonomy" id="84607"/>
    <lineage>
        <taxon>Eukaryota</taxon>
        <taxon>Fungi</taxon>
        <taxon>Dikarya</taxon>
        <taxon>Basidiomycota</taxon>
        <taxon>Agaricomycotina</taxon>
        <taxon>Agaricomycetes</taxon>
        <taxon>Agaricomycetidae</taxon>
        <taxon>Agaricales</taxon>
        <taxon>Agaricineae</taxon>
        <taxon>Strophariaceae</taxon>
        <taxon>Agrocybe</taxon>
    </lineage>
</organism>
<dbReference type="GO" id="GO:0005968">
    <property type="term" value="C:Rab-protein geranylgeranyltransferase complex"/>
    <property type="evidence" value="ECO:0007669"/>
    <property type="project" value="TreeGrafter"/>
</dbReference>
<comment type="similarity">
    <text evidence="1">Belongs to the Rab GDI family.</text>
</comment>
<accession>A0A8H4VSZ2</accession>
<dbReference type="GO" id="GO:0005092">
    <property type="term" value="F:GDP-dissociation inhibitor activity"/>
    <property type="evidence" value="ECO:0007669"/>
    <property type="project" value="InterPro"/>
</dbReference>
<feature type="region of interest" description="Disordered" evidence="2">
    <location>
        <begin position="536"/>
        <end position="563"/>
    </location>
</feature>
<dbReference type="EMBL" id="JAACJL010000016">
    <property type="protein sequence ID" value="KAF4619215.1"/>
    <property type="molecule type" value="Genomic_DNA"/>
</dbReference>
<evidence type="ECO:0000313" key="3">
    <source>
        <dbReference type="EMBL" id="KAF4619215.1"/>
    </source>
</evidence>
<sequence>MEESQFDAVILGTGLVESITAAALSKAGYKVAHIDSNPYYGGEEASLSLDELVQWADHNATLSSNDPSARYQRITRSKEVPSQSRQYSICLRPAVIPALGPLISSLIMSGVAKYSGFRLLECVSVYDSSGRARNVPGSKEDIFKNKEISLIEKRRLMRFLTFAAAGDFASKKEVQGKEDMPFLDFIQSTFSLGSEIASVIAFSLAFCMSADEPALLTLQRLQTYLRSSGRYGSSPFLIGHYGGIGDIAQGFCRASAVSGGVYILARKVVSMKRNPIATQSATQEDDPSAVSEAKPHFNYLVDLEDFPDTLSSNVIVSSPSYILPDLKDDIRQLSTPSGAGFRRNIGAIARCIAIIDQALGLRHASPESEAMESQESVAEGDDAPRPQVSRETPVDTAIMIFPPSSVAGGSCTHSATVLTNGEGNMSTPKGKWIVYISLPVDTMPDDSISAETLLKPYLDALMSLPVDPLKSPIQPLFTTFYLETIPASPTPTTPSSGTYIVPAPLSAVPLPDVPDEATLIAEQTFTEASKILRHFKKTNDSSEEEIPFWPPLPVDDEEEDNEW</sequence>
<dbReference type="GO" id="GO:0005829">
    <property type="term" value="C:cytosol"/>
    <property type="evidence" value="ECO:0007669"/>
    <property type="project" value="TreeGrafter"/>
</dbReference>
<dbReference type="Gene3D" id="1.10.405.10">
    <property type="entry name" value="Guanine Nucleotide Dissociation Inhibitor, domain 1"/>
    <property type="match status" value="1"/>
</dbReference>
<dbReference type="Gene3D" id="3.30.519.10">
    <property type="entry name" value="Guanine Nucleotide Dissociation Inhibitor, domain 2"/>
    <property type="match status" value="1"/>
</dbReference>
<reference evidence="3 4" key="1">
    <citation type="submission" date="2019-12" db="EMBL/GenBank/DDBJ databases">
        <authorList>
            <person name="Floudas D."/>
            <person name="Bentzer J."/>
            <person name="Ahren D."/>
            <person name="Johansson T."/>
            <person name="Persson P."/>
            <person name="Tunlid A."/>
        </authorList>
    </citation>
    <scope>NUCLEOTIDE SEQUENCE [LARGE SCALE GENOMIC DNA]</scope>
    <source>
        <strain evidence="3 4">CBS 102.39</strain>
    </source>
</reference>
<dbReference type="PRINTS" id="PR00891">
    <property type="entry name" value="RABGDIREP"/>
</dbReference>
<dbReference type="InterPro" id="IPR036188">
    <property type="entry name" value="FAD/NAD-bd_sf"/>
</dbReference>
<dbReference type="GO" id="GO:0005634">
    <property type="term" value="C:nucleus"/>
    <property type="evidence" value="ECO:0007669"/>
    <property type="project" value="TreeGrafter"/>
</dbReference>
<dbReference type="Pfam" id="PF00996">
    <property type="entry name" value="GDI"/>
    <property type="match status" value="1"/>
</dbReference>
<keyword evidence="4" id="KW-1185">Reference proteome</keyword>
<protein>
    <recommendedName>
        <fullName evidence="5">Rab proteins geranylgeranyltransferase</fullName>
    </recommendedName>
</protein>
<dbReference type="SUPFAM" id="SSF54373">
    <property type="entry name" value="FAD-linked reductases, C-terminal domain"/>
    <property type="match status" value="1"/>
</dbReference>
<evidence type="ECO:0008006" key="5">
    <source>
        <dbReference type="Google" id="ProtNLM"/>
    </source>
</evidence>
<dbReference type="GO" id="GO:0016192">
    <property type="term" value="P:vesicle-mediated transport"/>
    <property type="evidence" value="ECO:0007669"/>
    <property type="project" value="TreeGrafter"/>
</dbReference>